<protein>
    <submittedName>
        <fullName evidence="8">GRAM domain-containing protein 1C-like</fullName>
    </submittedName>
</protein>
<dbReference type="PANTHER" id="PTHR23319:SF1">
    <property type="entry name" value="PROTEIN ASTER-C"/>
    <property type="match status" value="1"/>
</dbReference>
<feature type="compositionally biased region" description="Polar residues" evidence="5">
    <location>
        <begin position="318"/>
        <end position="335"/>
    </location>
</feature>
<dbReference type="Pfam" id="PF02893">
    <property type="entry name" value="GRAM"/>
    <property type="match status" value="1"/>
</dbReference>
<dbReference type="InterPro" id="IPR011993">
    <property type="entry name" value="PH-like_dom_sf"/>
</dbReference>
<dbReference type="GO" id="GO:0032366">
    <property type="term" value="P:intracellular sterol transport"/>
    <property type="evidence" value="ECO:0007669"/>
    <property type="project" value="TreeGrafter"/>
</dbReference>
<dbReference type="RefSeq" id="XP_016296724.1">
    <property type="nucleotide sequence ID" value="XM_016441238.1"/>
</dbReference>
<sequence length="693" mass="79213">MITFSQPQFVKTWVPHNQDLPSQVKDMTQTPKQVTASELTQDNNQSGEGKWSSEEQEVLEVSGQCIAAPQSPEALLYTSYKQRSDEFRRLFKEVPESEKLIADYTCALQKDILLQGRIYLTENCLCFYSQVFRGTKITVNMQDIISLSREKTAKWIPNAIQISTNSEKLFFSSFSAREKSYLGMFRLWQIILLDKKLTKLELLQMVKQHYGNDLGLSHDEMESFQTSVDTVTPTVPSLNMRGEDYTGGPERPTSLRLPQGELNSYEATTPQGDDTQSSVGLQSMLSANGGDDTLSTPSHQRSPNLSLNRSGSERVSKHSSLSLDLNANEDQLSDNSRSDSLEEVEERETASPVSQGRLFVNRVFHISAEMMFDLLFTDSSFMRRFMDIRKIIGASSTSWQREASGGMKRTLNYTITINNPLAGKFSTATETQTLYKESREGQYYMIDSEVYTHDVPYHDYFYTQNRYCIIRSSKHKCRLRIYTDVKYKKQPWGLVKSFITKNSWSGLEDYFRHLEAELLEEEAELTQGSGDAGKTGGLRRRLRTYSRTLQEHMKPGKQYSADSDQQRAGTMGAMDIKSTQHRRNITSIVFGMSLILFVLVVLNLGLFFKLWAMEDVAHRLYLNTKHRMKERVESSSLAPDLGPREGMPHRSREEAHLLRAVLQDSINLLEQLRSSLVVLQQNFQLYNRSSSQL</sequence>
<feature type="domain" description="VASt" evidence="7">
    <location>
        <begin position="355"/>
        <end position="526"/>
    </location>
</feature>
<proteinExistence type="predicted"/>
<evidence type="ECO:0000256" key="3">
    <source>
        <dbReference type="ARBA" id="ARBA00022989"/>
    </source>
</evidence>
<evidence type="ECO:0000313" key="9">
    <source>
        <dbReference type="Proteomes" id="UP000472260"/>
    </source>
</evidence>
<evidence type="ECO:0000256" key="2">
    <source>
        <dbReference type="ARBA" id="ARBA00022692"/>
    </source>
</evidence>
<dbReference type="PROSITE" id="PS51778">
    <property type="entry name" value="VAST"/>
    <property type="match status" value="1"/>
</dbReference>
<evidence type="ECO:0000256" key="5">
    <source>
        <dbReference type="SAM" id="MobiDB-lite"/>
    </source>
</evidence>
<dbReference type="GO" id="GO:0120020">
    <property type="term" value="F:cholesterol transfer activity"/>
    <property type="evidence" value="ECO:0007669"/>
    <property type="project" value="TreeGrafter"/>
</dbReference>
<keyword evidence="4 6" id="KW-0472">Membrane</keyword>
<dbReference type="GO" id="GO:0015485">
    <property type="term" value="F:cholesterol binding"/>
    <property type="evidence" value="ECO:0007669"/>
    <property type="project" value="TreeGrafter"/>
</dbReference>
<dbReference type="SMART" id="SM00568">
    <property type="entry name" value="GRAM"/>
    <property type="match status" value="1"/>
</dbReference>
<organism evidence="8 9">
    <name type="scientific">Sinocyclocheilus anshuiensis</name>
    <dbReference type="NCBI Taxonomy" id="1608454"/>
    <lineage>
        <taxon>Eukaryota</taxon>
        <taxon>Metazoa</taxon>
        <taxon>Chordata</taxon>
        <taxon>Craniata</taxon>
        <taxon>Vertebrata</taxon>
        <taxon>Euteleostomi</taxon>
        <taxon>Actinopterygii</taxon>
        <taxon>Neopterygii</taxon>
        <taxon>Teleostei</taxon>
        <taxon>Ostariophysi</taxon>
        <taxon>Cypriniformes</taxon>
        <taxon>Cyprinidae</taxon>
        <taxon>Cyprininae</taxon>
        <taxon>Sinocyclocheilus</taxon>
    </lineage>
</organism>
<dbReference type="Ensembl" id="ENSSANT00000110422.1">
    <property type="protein sequence ID" value="ENSSANP00000104041.1"/>
    <property type="gene ID" value="ENSSANG00000050973.1"/>
</dbReference>
<evidence type="ECO:0000313" key="8">
    <source>
        <dbReference type="Ensembl" id="ENSSANP00000104041.1"/>
    </source>
</evidence>
<dbReference type="Proteomes" id="UP000472260">
    <property type="component" value="Unassembled WGS sequence"/>
</dbReference>
<dbReference type="InterPro" id="IPR031968">
    <property type="entry name" value="VASt"/>
</dbReference>
<name>A0A671T762_9TELE</name>
<dbReference type="GO" id="GO:0005789">
    <property type="term" value="C:endoplasmic reticulum membrane"/>
    <property type="evidence" value="ECO:0007669"/>
    <property type="project" value="TreeGrafter"/>
</dbReference>
<dbReference type="OrthoDB" id="2162691at2759"/>
<dbReference type="InterPro" id="IPR004182">
    <property type="entry name" value="GRAM"/>
</dbReference>
<evidence type="ECO:0000256" key="6">
    <source>
        <dbReference type="SAM" id="Phobius"/>
    </source>
</evidence>
<accession>A0A671T762</accession>
<feature type="region of interest" description="Disordered" evidence="5">
    <location>
        <begin position="225"/>
        <end position="352"/>
    </location>
</feature>
<dbReference type="Pfam" id="PF16016">
    <property type="entry name" value="VASt"/>
    <property type="match status" value="1"/>
</dbReference>
<keyword evidence="3 6" id="KW-1133">Transmembrane helix</keyword>
<comment type="subcellular location">
    <subcellularLocation>
        <location evidence="1">Membrane</location>
        <topology evidence="1">Single-pass membrane protein</topology>
    </subcellularLocation>
</comment>
<dbReference type="RefSeq" id="XP_016296723.1">
    <property type="nucleotide sequence ID" value="XM_016441237.1"/>
</dbReference>
<dbReference type="GeneID" id="107654232"/>
<dbReference type="CDD" id="cd13220">
    <property type="entry name" value="PH-GRAM_GRAMDC"/>
    <property type="match status" value="1"/>
</dbReference>
<reference evidence="8" key="1">
    <citation type="submission" date="2025-08" db="UniProtKB">
        <authorList>
            <consortium name="Ensembl"/>
        </authorList>
    </citation>
    <scope>IDENTIFICATION</scope>
</reference>
<dbReference type="KEGG" id="sanh:107654232"/>
<dbReference type="InterPro" id="IPR051482">
    <property type="entry name" value="Cholesterol_transport"/>
</dbReference>
<dbReference type="GO" id="GO:0005886">
    <property type="term" value="C:plasma membrane"/>
    <property type="evidence" value="ECO:0007669"/>
    <property type="project" value="TreeGrafter"/>
</dbReference>
<feature type="transmembrane region" description="Helical" evidence="6">
    <location>
        <begin position="588"/>
        <end position="612"/>
    </location>
</feature>
<feature type="compositionally biased region" description="Polar residues" evidence="5">
    <location>
        <begin position="261"/>
        <end position="286"/>
    </location>
</feature>
<dbReference type="AlphaFoldDB" id="A0A671T762"/>
<dbReference type="PANTHER" id="PTHR23319">
    <property type="entry name" value="GRAM DOMAIN CONTAINING 1B, ISOFORM E"/>
    <property type="match status" value="1"/>
</dbReference>
<dbReference type="Gene3D" id="2.30.29.30">
    <property type="entry name" value="Pleckstrin-homology domain (PH domain)/Phosphotyrosine-binding domain (PTB)"/>
    <property type="match status" value="1"/>
</dbReference>
<gene>
    <name evidence="8" type="primary">LOC107654232</name>
</gene>
<feature type="compositionally biased region" description="Low complexity" evidence="5">
    <location>
        <begin position="226"/>
        <end position="237"/>
    </location>
</feature>
<evidence type="ECO:0000256" key="1">
    <source>
        <dbReference type="ARBA" id="ARBA00004167"/>
    </source>
</evidence>
<evidence type="ECO:0000259" key="7">
    <source>
        <dbReference type="PROSITE" id="PS51778"/>
    </source>
</evidence>
<keyword evidence="9" id="KW-1185">Reference proteome</keyword>
<dbReference type="GO" id="GO:0140268">
    <property type="term" value="C:endoplasmic reticulum-plasma membrane contact site"/>
    <property type="evidence" value="ECO:0007669"/>
    <property type="project" value="TreeGrafter"/>
</dbReference>
<reference evidence="8" key="2">
    <citation type="submission" date="2025-09" db="UniProtKB">
        <authorList>
            <consortium name="Ensembl"/>
        </authorList>
    </citation>
    <scope>IDENTIFICATION</scope>
</reference>
<evidence type="ECO:0000256" key="4">
    <source>
        <dbReference type="ARBA" id="ARBA00023136"/>
    </source>
</evidence>
<feature type="compositionally biased region" description="Polar residues" evidence="5">
    <location>
        <begin position="293"/>
        <end position="310"/>
    </location>
</feature>
<keyword evidence="2 6" id="KW-0812">Transmembrane</keyword>